<dbReference type="EMBL" id="JAUSUO010000009">
    <property type="protein sequence ID" value="MDQ0344436.1"/>
    <property type="molecule type" value="Genomic_DNA"/>
</dbReference>
<comment type="caution">
    <text evidence="1">The sequence shown here is derived from an EMBL/GenBank/DDBJ whole genome shotgun (WGS) entry which is preliminary data.</text>
</comment>
<reference evidence="1 2" key="1">
    <citation type="submission" date="2023-07" db="EMBL/GenBank/DDBJ databases">
        <title>Genomic Encyclopedia of Type Strains, Phase IV (KMG-IV): sequencing the most valuable type-strain genomes for metagenomic binning, comparative biology and taxonomic classification.</title>
        <authorList>
            <person name="Goeker M."/>
        </authorList>
    </citation>
    <scope>NUCLEOTIDE SEQUENCE [LARGE SCALE GENOMIC DNA]</scope>
    <source>
        <strain evidence="1 2">DSM 27848</strain>
    </source>
</reference>
<gene>
    <name evidence="1" type="ORF">J2S14_003279</name>
</gene>
<dbReference type="Proteomes" id="UP001232343">
    <property type="component" value="Unassembled WGS sequence"/>
</dbReference>
<evidence type="ECO:0000313" key="1">
    <source>
        <dbReference type="EMBL" id="MDQ0344436.1"/>
    </source>
</evidence>
<keyword evidence="2" id="KW-1185">Reference proteome</keyword>
<sequence length="58" mass="6964">MRIQILQSNKKFTKKNAEKNRRTNYLTIAYINQGIRKLYIELSLYKKNKSCFIKALPK</sequence>
<name>A0ABU0D7P7_9BACI</name>
<accession>A0ABU0D7P7</accession>
<proteinExistence type="predicted"/>
<evidence type="ECO:0000313" key="2">
    <source>
        <dbReference type="Proteomes" id="UP001232343"/>
    </source>
</evidence>
<organism evidence="1 2">
    <name type="scientific">Lederbergia wuyishanensis</name>
    <dbReference type="NCBI Taxonomy" id="1347903"/>
    <lineage>
        <taxon>Bacteria</taxon>
        <taxon>Bacillati</taxon>
        <taxon>Bacillota</taxon>
        <taxon>Bacilli</taxon>
        <taxon>Bacillales</taxon>
        <taxon>Bacillaceae</taxon>
        <taxon>Lederbergia</taxon>
    </lineage>
</organism>
<protein>
    <submittedName>
        <fullName evidence="1">Uncharacterized protein</fullName>
    </submittedName>
</protein>